<proteinExistence type="predicted"/>
<dbReference type="InterPro" id="IPR010604">
    <property type="entry name" value="Plant_AUG7"/>
</dbReference>
<sequence length="346" mass="38177">MSQQPPWQAIPKQLGFPHAVGNGALYPGAERERLLGYLLARLLYPASLESVLNKLIVSPPEGASMEECSLDEQLSQKYAVLLSTVGIHATADLVRGNTKHDTNIAFLDNLASTVLMQRQVEQSATDPQQPATSLGAEAKTLDFACDKFLAITSEAAPLFPSDITKMLQQYSSDADGMLAHCHQHTQVLAQGAERLQQDIDAMHEVAPCAPEEWARLCSDIQHALDGFLNDIHLFLDTYDKELHVWCEHLEPPVTHGFGQQAAAMLEAYNKLWRVLDSMASIKQIHSAMTSSQPPLQMYHPEELQQVARAGQQEIAKLMQEVEVLTRAAQRQKGPLGKAKPWAMLAS</sequence>
<dbReference type="PANTHER" id="PTHR14352:SF2">
    <property type="entry name" value="HAUS AUGMIN-LIKE COMPLEX SUBUNIT 7"/>
    <property type="match status" value="1"/>
</dbReference>
<organism evidence="2 3">
    <name type="scientific">Dunaliella salina</name>
    <name type="common">Green alga</name>
    <name type="synonym">Protococcus salinus</name>
    <dbReference type="NCBI Taxonomy" id="3046"/>
    <lineage>
        <taxon>Eukaryota</taxon>
        <taxon>Viridiplantae</taxon>
        <taxon>Chlorophyta</taxon>
        <taxon>core chlorophytes</taxon>
        <taxon>Chlorophyceae</taxon>
        <taxon>CS clade</taxon>
        <taxon>Chlamydomonadales</taxon>
        <taxon>Dunaliellaceae</taxon>
        <taxon>Dunaliella</taxon>
    </lineage>
</organism>
<gene>
    <name evidence="2" type="ORF">DUNSADRAFT_14777</name>
</gene>
<dbReference type="Proteomes" id="UP000815325">
    <property type="component" value="Unassembled WGS sequence"/>
</dbReference>
<protein>
    <submittedName>
        <fullName evidence="2">Plant nuclear matrix 1</fullName>
    </submittedName>
</protein>
<reference evidence="2" key="1">
    <citation type="submission" date="2017-08" db="EMBL/GenBank/DDBJ databases">
        <authorList>
            <person name="Polle J.E."/>
            <person name="Barry K."/>
            <person name="Cushman J."/>
            <person name="Schmutz J."/>
            <person name="Tran D."/>
            <person name="Hathwaick L.T."/>
            <person name="Yim W.C."/>
            <person name="Jenkins J."/>
            <person name="Mckie-Krisberg Z.M."/>
            <person name="Prochnik S."/>
            <person name="Lindquist E."/>
            <person name="Dockter R.B."/>
            <person name="Adam C."/>
            <person name="Molina H."/>
            <person name="Bunkerborg J."/>
            <person name="Jin E."/>
            <person name="Buchheim M."/>
            <person name="Magnuson J."/>
        </authorList>
    </citation>
    <scope>NUCLEOTIDE SEQUENCE</scope>
    <source>
        <strain evidence="2">CCAP 19/18</strain>
    </source>
</reference>
<evidence type="ECO:0000313" key="3">
    <source>
        <dbReference type="Proteomes" id="UP000815325"/>
    </source>
</evidence>
<name>A0ABQ7G6Q7_DUNSA</name>
<dbReference type="InterPro" id="IPR004012">
    <property type="entry name" value="Run_dom"/>
</dbReference>
<evidence type="ECO:0000259" key="1">
    <source>
        <dbReference type="PROSITE" id="PS50826"/>
    </source>
</evidence>
<evidence type="ECO:0000313" key="2">
    <source>
        <dbReference type="EMBL" id="KAF5830303.1"/>
    </source>
</evidence>
<accession>A0ABQ7G6Q7</accession>
<feature type="domain" description="RUN" evidence="1">
    <location>
        <begin position="236"/>
        <end position="346"/>
    </location>
</feature>
<keyword evidence="3" id="KW-1185">Reference proteome</keyword>
<dbReference type="PANTHER" id="PTHR14352">
    <property type="entry name" value="HAUS AUGMIN-LIKE COMPLEX SUBUNIT 7"/>
    <property type="match status" value="1"/>
</dbReference>
<dbReference type="PROSITE" id="PS50826">
    <property type="entry name" value="RUN"/>
    <property type="match status" value="1"/>
</dbReference>
<dbReference type="EMBL" id="MU070058">
    <property type="protein sequence ID" value="KAF5830303.1"/>
    <property type="molecule type" value="Genomic_DNA"/>
</dbReference>
<dbReference type="InterPro" id="IPR029711">
    <property type="entry name" value="Haus7-like"/>
</dbReference>
<dbReference type="Pfam" id="PF06694">
    <property type="entry name" value="Plant_NMP1"/>
    <property type="match status" value="1"/>
</dbReference>
<comment type="caution">
    <text evidence="2">The sequence shown here is derived from an EMBL/GenBank/DDBJ whole genome shotgun (WGS) entry which is preliminary data.</text>
</comment>